<dbReference type="AlphaFoldDB" id="A0A016RUZ9"/>
<dbReference type="EMBL" id="JARK01001701">
    <property type="protein sequence ID" value="EYB82148.1"/>
    <property type="molecule type" value="Genomic_DNA"/>
</dbReference>
<accession>A0A016RUZ9</accession>
<evidence type="ECO:0000313" key="1">
    <source>
        <dbReference type="EMBL" id="EYB82148.1"/>
    </source>
</evidence>
<comment type="caution">
    <text evidence="1">The sequence shown here is derived from an EMBL/GenBank/DDBJ whole genome shotgun (WGS) entry which is preliminary data.</text>
</comment>
<reference evidence="2" key="1">
    <citation type="journal article" date="2015" name="Nat. Genet.">
        <title>The genome and transcriptome of the zoonotic hookworm Ancylostoma ceylanicum identify infection-specific gene families.</title>
        <authorList>
            <person name="Schwarz E.M."/>
            <person name="Hu Y."/>
            <person name="Antoshechkin I."/>
            <person name="Miller M.M."/>
            <person name="Sternberg P.W."/>
            <person name="Aroian R.V."/>
        </authorList>
    </citation>
    <scope>NUCLEOTIDE SEQUENCE</scope>
    <source>
        <strain evidence="2">HY135</strain>
    </source>
</reference>
<gene>
    <name evidence="1" type="primary">Acey_s0365.g3573</name>
    <name evidence="1" type="ORF">Y032_0365g3573</name>
</gene>
<proteinExistence type="predicted"/>
<organism evidence="1 2">
    <name type="scientific">Ancylostoma ceylanicum</name>
    <dbReference type="NCBI Taxonomy" id="53326"/>
    <lineage>
        <taxon>Eukaryota</taxon>
        <taxon>Metazoa</taxon>
        <taxon>Ecdysozoa</taxon>
        <taxon>Nematoda</taxon>
        <taxon>Chromadorea</taxon>
        <taxon>Rhabditida</taxon>
        <taxon>Rhabditina</taxon>
        <taxon>Rhabditomorpha</taxon>
        <taxon>Strongyloidea</taxon>
        <taxon>Ancylostomatidae</taxon>
        <taxon>Ancylostomatinae</taxon>
        <taxon>Ancylostoma</taxon>
    </lineage>
</organism>
<name>A0A016RUZ9_9BILA</name>
<evidence type="ECO:0000313" key="2">
    <source>
        <dbReference type="Proteomes" id="UP000024635"/>
    </source>
</evidence>
<protein>
    <submittedName>
        <fullName evidence="1">Uncharacterized protein</fullName>
    </submittedName>
</protein>
<keyword evidence="2" id="KW-1185">Reference proteome</keyword>
<sequence>MIRIDRHVTSSWIAGKRSSSPLSSGVSSFYFIPHFIHVATAGGRGEVWGHCMIQNVVSTDQDVSFIFC</sequence>
<dbReference type="Proteomes" id="UP000024635">
    <property type="component" value="Unassembled WGS sequence"/>
</dbReference>